<dbReference type="AlphaFoldDB" id="A0A0M7AB22"/>
<dbReference type="CDD" id="cd06558">
    <property type="entry name" value="crotonase-like"/>
    <property type="match status" value="1"/>
</dbReference>
<dbReference type="Gene3D" id="1.10.12.10">
    <property type="entry name" value="Lyase 2-enoyl-coa Hydratase, Chain A, domain 2"/>
    <property type="match status" value="1"/>
</dbReference>
<dbReference type="GO" id="GO:0018787">
    <property type="term" value="F:4-chlorobenzoyl-CoA dehalogenase activity"/>
    <property type="evidence" value="ECO:0007669"/>
    <property type="project" value="UniProtKB-EC"/>
</dbReference>
<protein>
    <submittedName>
        <fullName evidence="2">4-chlorobenzoyl coenzyme A dehalogenase-2</fullName>
        <ecNumber evidence="2">3.8.1.7</ecNumber>
    </submittedName>
</protein>
<proteinExistence type="inferred from homology"/>
<gene>
    <name evidence="2" type="primary">fcbB2</name>
    <name evidence="2" type="ORF">LAX5112_02884</name>
</gene>
<dbReference type="EMBL" id="CXWD01000010">
    <property type="protein sequence ID" value="CTQ71616.1"/>
    <property type="molecule type" value="Genomic_DNA"/>
</dbReference>
<dbReference type="InterPro" id="IPR029045">
    <property type="entry name" value="ClpP/crotonase-like_dom_sf"/>
</dbReference>
<dbReference type="Pfam" id="PF00378">
    <property type="entry name" value="ECH_1"/>
    <property type="match status" value="1"/>
</dbReference>
<reference evidence="3" key="1">
    <citation type="submission" date="2015-07" db="EMBL/GenBank/DDBJ databases">
        <authorList>
            <person name="Rodrigo-Torres Lidia"/>
            <person name="Arahal R.David."/>
        </authorList>
    </citation>
    <scope>NUCLEOTIDE SEQUENCE [LARGE SCALE GENOMIC DNA]</scope>
    <source>
        <strain evidence="3">CECT 5112</strain>
    </source>
</reference>
<dbReference type="PANTHER" id="PTHR43684">
    <property type="match status" value="1"/>
</dbReference>
<keyword evidence="3" id="KW-1185">Reference proteome</keyword>
<dbReference type="STRING" id="388408.LAX5112_02884"/>
<evidence type="ECO:0000313" key="2">
    <source>
        <dbReference type="EMBL" id="CTQ71616.1"/>
    </source>
</evidence>
<dbReference type="InterPro" id="IPR014748">
    <property type="entry name" value="Enoyl-CoA_hydra_C"/>
</dbReference>
<keyword evidence="2" id="KW-0378">Hydrolase</keyword>
<dbReference type="SUPFAM" id="SSF52096">
    <property type="entry name" value="ClpP/crotonase"/>
    <property type="match status" value="1"/>
</dbReference>
<dbReference type="RefSeq" id="WP_055672400.1">
    <property type="nucleotide sequence ID" value="NZ_CXWD01000010.1"/>
</dbReference>
<dbReference type="OrthoDB" id="9775794at2"/>
<sequence>MDYQTILWSHENGVAEITMNRPDNANALSARMSDELFDAACRCDAEGARAVILTGSGRMFNAGGDLQEFDDAEDKADHVTRMATILHAALSRFSHMDAPVITAVNGSAGGGGFSIAISGDIILASEKAKFVSAYTASALTPDGSSSYYLAKHIGLLRAKELMLTNRVLTAKEACEWGLVTRVVSPDDLMAEARKLAAQFAKGPTKAYGGVKRLLQTAYSEGLETQLDKESRSIAAMMKTHDGAHGIASFLAKKTPEYKGK</sequence>
<organism evidence="2 3">
    <name type="scientific">Roseibium alexandrii</name>
    <dbReference type="NCBI Taxonomy" id="388408"/>
    <lineage>
        <taxon>Bacteria</taxon>
        <taxon>Pseudomonadati</taxon>
        <taxon>Pseudomonadota</taxon>
        <taxon>Alphaproteobacteria</taxon>
        <taxon>Hyphomicrobiales</taxon>
        <taxon>Stappiaceae</taxon>
        <taxon>Roseibium</taxon>
    </lineage>
</organism>
<accession>A0A0M7AB22</accession>
<dbReference type="EC" id="3.8.1.7" evidence="2"/>
<dbReference type="Proteomes" id="UP000053235">
    <property type="component" value="Unassembled WGS sequence"/>
</dbReference>
<dbReference type="Gene3D" id="3.90.226.10">
    <property type="entry name" value="2-enoyl-CoA Hydratase, Chain A, domain 1"/>
    <property type="match status" value="1"/>
</dbReference>
<dbReference type="PANTHER" id="PTHR43684:SF4">
    <property type="entry name" value="ENOYL-COA HYDRATASE_ISOMERASE FAMILY PROTEIN (AFU_ORTHOLOGUE AFUA_1G01890)"/>
    <property type="match status" value="1"/>
</dbReference>
<comment type="similarity">
    <text evidence="1">Belongs to the enoyl-CoA hydratase/isomerase family.</text>
</comment>
<name>A0A0M7AB22_9HYPH</name>
<dbReference type="InterPro" id="IPR001753">
    <property type="entry name" value="Enoyl-CoA_hydra/iso"/>
</dbReference>
<evidence type="ECO:0000313" key="3">
    <source>
        <dbReference type="Proteomes" id="UP000053235"/>
    </source>
</evidence>
<dbReference type="InterPro" id="IPR051053">
    <property type="entry name" value="ECH/Chromodomain_protein"/>
</dbReference>
<evidence type="ECO:0000256" key="1">
    <source>
        <dbReference type="ARBA" id="ARBA00005254"/>
    </source>
</evidence>